<accession>A0A918S1P0</accession>
<dbReference type="RefSeq" id="WP_189424539.1">
    <property type="nucleotide sequence ID" value="NZ_BMZE01000001.1"/>
</dbReference>
<feature type="signal peptide" evidence="1">
    <location>
        <begin position="1"/>
        <end position="24"/>
    </location>
</feature>
<gene>
    <name evidence="2" type="ORF">GCM10007989_13810</name>
</gene>
<protein>
    <submittedName>
        <fullName evidence="2">Uncharacterized protein</fullName>
    </submittedName>
</protein>
<dbReference type="AlphaFoldDB" id="A0A918S1P0"/>
<dbReference type="Proteomes" id="UP000646579">
    <property type="component" value="Unassembled WGS sequence"/>
</dbReference>
<reference evidence="2" key="1">
    <citation type="journal article" date="2014" name="Int. J. Syst. Evol. Microbiol.">
        <title>Complete genome sequence of Corynebacterium casei LMG S-19264T (=DSM 44701T), isolated from a smear-ripened cheese.</title>
        <authorList>
            <consortium name="US DOE Joint Genome Institute (JGI-PGF)"/>
            <person name="Walter F."/>
            <person name="Albersmeier A."/>
            <person name="Kalinowski J."/>
            <person name="Ruckert C."/>
        </authorList>
    </citation>
    <scope>NUCLEOTIDE SEQUENCE</scope>
    <source>
        <strain evidence="2">KCTC 32437</strain>
    </source>
</reference>
<proteinExistence type="predicted"/>
<reference evidence="2" key="2">
    <citation type="submission" date="2020-09" db="EMBL/GenBank/DDBJ databases">
        <authorList>
            <person name="Sun Q."/>
            <person name="Kim S."/>
        </authorList>
    </citation>
    <scope>NUCLEOTIDE SEQUENCE</scope>
    <source>
        <strain evidence="2">KCTC 32437</strain>
    </source>
</reference>
<evidence type="ECO:0000256" key="1">
    <source>
        <dbReference type="SAM" id="SignalP"/>
    </source>
</evidence>
<organism evidence="2 3">
    <name type="scientific">Devosia pacifica</name>
    <dbReference type="NCBI Taxonomy" id="1335967"/>
    <lineage>
        <taxon>Bacteria</taxon>
        <taxon>Pseudomonadati</taxon>
        <taxon>Pseudomonadota</taxon>
        <taxon>Alphaproteobacteria</taxon>
        <taxon>Hyphomicrobiales</taxon>
        <taxon>Devosiaceae</taxon>
        <taxon>Devosia</taxon>
    </lineage>
</organism>
<dbReference type="EMBL" id="BMZE01000001">
    <property type="protein sequence ID" value="GHA19475.1"/>
    <property type="molecule type" value="Genomic_DNA"/>
</dbReference>
<evidence type="ECO:0000313" key="3">
    <source>
        <dbReference type="Proteomes" id="UP000646579"/>
    </source>
</evidence>
<keyword evidence="1" id="KW-0732">Signal</keyword>
<comment type="caution">
    <text evidence="2">The sequence shown here is derived from an EMBL/GenBank/DDBJ whole genome shotgun (WGS) entry which is preliminary data.</text>
</comment>
<feature type="chain" id="PRO_5037151084" evidence="1">
    <location>
        <begin position="25"/>
        <end position="112"/>
    </location>
</feature>
<name>A0A918S1P0_9HYPH</name>
<evidence type="ECO:0000313" key="2">
    <source>
        <dbReference type="EMBL" id="GHA19475.1"/>
    </source>
</evidence>
<sequence>MKFFVRLIVVTVLAAFAASSVAHATGSAEMTAAMIASDDAAMDMPDCDACGDEGQTAFACDVICGAGGFASLLVPQSQGMFQSPRQTLNPVVTQNLRGLTGPPAKQPPRSLI</sequence>
<keyword evidence="3" id="KW-1185">Reference proteome</keyword>